<name>A0A4C1YV74_EUMVA</name>
<dbReference type="AlphaFoldDB" id="A0A4C1YV74"/>
<organism evidence="1 2">
    <name type="scientific">Eumeta variegata</name>
    <name type="common">Bagworm moth</name>
    <name type="synonym">Eumeta japonica</name>
    <dbReference type="NCBI Taxonomy" id="151549"/>
    <lineage>
        <taxon>Eukaryota</taxon>
        <taxon>Metazoa</taxon>
        <taxon>Ecdysozoa</taxon>
        <taxon>Arthropoda</taxon>
        <taxon>Hexapoda</taxon>
        <taxon>Insecta</taxon>
        <taxon>Pterygota</taxon>
        <taxon>Neoptera</taxon>
        <taxon>Endopterygota</taxon>
        <taxon>Lepidoptera</taxon>
        <taxon>Glossata</taxon>
        <taxon>Ditrysia</taxon>
        <taxon>Tineoidea</taxon>
        <taxon>Psychidae</taxon>
        <taxon>Oiketicinae</taxon>
        <taxon>Eumeta</taxon>
    </lineage>
</organism>
<reference evidence="1 2" key="1">
    <citation type="journal article" date="2019" name="Commun. Biol.">
        <title>The bagworm genome reveals a unique fibroin gene that provides high tensile strength.</title>
        <authorList>
            <person name="Kono N."/>
            <person name="Nakamura H."/>
            <person name="Ohtoshi R."/>
            <person name="Tomita M."/>
            <person name="Numata K."/>
            <person name="Arakawa K."/>
        </authorList>
    </citation>
    <scope>NUCLEOTIDE SEQUENCE [LARGE SCALE GENOMIC DNA]</scope>
</reference>
<gene>
    <name evidence="1" type="primary">EFHC1</name>
    <name evidence="1" type="ORF">EVAR_57123_1</name>
</gene>
<keyword evidence="2" id="KW-1185">Reference proteome</keyword>
<comment type="caution">
    <text evidence="1">The sequence shown here is derived from an EMBL/GenBank/DDBJ whole genome shotgun (WGS) entry which is preliminary data.</text>
</comment>
<evidence type="ECO:0000313" key="2">
    <source>
        <dbReference type="Proteomes" id="UP000299102"/>
    </source>
</evidence>
<sequence>MLNIDQPTAIDFRQKPPEQKPKIVMCSQPLPPHIYIGSPEDTLQSCFGMIPKPPHKDLIKAAVNMNKVSPLPIHRVDNF</sequence>
<dbReference type="Proteomes" id="UP000299102">
    <property type="component" value="Unassembled WGS sequence"/>
</dbReference>
<accession>A0A4C1YV74</accession>
<dbReference type="EMBL" id="BGZK01001364">
    <property type="protein sequence ID" value="GBP78277.1"/>
    <property type="molecule type" value="Genomic_DNA"/>
</dbReference>
<dbReference type="OrthoDB" id="10255210at2759"/>
<evidence type="ECO:0000313" key="1">
    <source>
        <dbReference type="EMBL" id="GBP78277.1"/>
    </source>
</evidence>
<proteinExistence type="predicted"/>
<protein>
    <submittedName>
        <fullName evidence="1">EF-hand domain-containing protein 1</fullName>
    </submittedName>
</protein>